<protein>
    <submittedName>
        <fullName evidence="2">Uncharacterized protein</fullName>
    </submittedName>
</protein>
<gene>
    <name evidence="2" type="ORF">E5288_WYG000160</name>
</gene>
<evidence type="ECO:0000313" key="2">
    <source>
        <dbReference type="EMBL" id="MXQ79426.1"/>
    </source>
</evidence>
<organism evidence="2 3">
    <name type="scientific">Bos mutus</name>
    <name type="common">wild yak</name>
    <dbReference type="NCBI Taxonomy" id="72004"/>
    <lineage>
        <taxon>Eukaryota</taxon>
        <taxon>Metazoa</taxon>
        <taxon>Chordata</taxon>
        <taxon>Craniata</taxon>
        <taxon>Vertebrata</taxon>
        <taxon>Euteleostomi</taxon>
        <taxon>Mammalia</taxon>
        <taxon>Eutheria</taxon>
        <taxon>Laurasiatheria</taxon>
        <taxon>Artiodactyla</taxon>
        <taxon>Ruminantia</taxon>
        <taxon>Pecora</taxon>
        <taxon>Bovidae</taxon>
        <taxon>Bovinae</taxon>
        <taxon>Bos</taxon>
    </lineage>
</organism>
<feature type="region of interest" description="Disordered" evidence="1">
    <location>
        <begin position="1"/>
        <end position="117"/>
    </location>
</feature>
<accession>A0A6B0QSI5</accession>
<reference evidence="2" key="1">
    <citation type="submission" date="2019-10" db="EMBL/GenBank/DDBJ databases">
        <title>The sequence and de novo assembly of the wild yak genome.</title>
        <authorList>
            <person name="Liu Y."/>
        </authorList>
    </citation>
    <scope>NUCLEOTIDE SEQUENCE [LARGE SCALE GENOMIC DNA]</scope>
    <source>
        <strain evidence="2">WY2019</strain>
    </source>
</reference>
<feature type="compositionally biased region" description="Polar residues" evidence="1">
    <location>
        <begin position="1"/>
        <end position="10"/>
    </location>
</feature>
<name>A0A6B0QSI5_9CETA</name>
<feature type="compositionally biased region" description="Polar residues" evidence="1">
    <location>
        <begin position="26"/>
        <end position="42"/>
    </location>
</feature>
<feature type="compositionally biased region" description="Polar residues" evidence="1">
    <location>
        <begin position="209"/>
        <end position="219"/>
    </location>
</feature>
<feature type="compositionally biased region" description="Polar residues" evidence="1">
    <location>
        <begin position="61"/>
        <end position="76"/>
    </location>
</feature>
<feature type="region of interest" description="Disordered" evidence="1">
    <location>
        <begin position="170"/>
        <end position="227"/>
    </location>
</feature>
<sequence>MRSLEETGSPTGIDLLIDSGEVRASSLPTHSSSRNHPQTPSQRKLKKPPCDGISKGEGTLSPDSNEPSSPVTARPTSRSDRNPDNLCIIPGPSQTCFPKRDQRSGGVTEASSLLGGSPWRPCGWKGSTYHMGQLHPAVRVANLLQHINQVKTAEGYGFKQDKKLQLKHQPGFNPPLPSTGPGLGQTGPQITGLDDQEAPGSSFHLFLAQSRSGPIQNSGIEPVSGAE</sequence>
<dbReference type="EMBL" id="VBQZ03000001">
    <property type="protein sequence ID" value="MXQ79426.1"/>
    <property type="molecule type" value="Genomic_DNA"/>
</dbReference>
<evidence type="ECO:0000256" key="1">
    <source>
        <dbReference type="SAM" id="MobiDB-lite"/>
    </source>
</evidence>
<keyword evidence="3" id="KW-1185">Reference proteome</keyword>
<comment type="caution">
    <text evidence="2">The sequence shown here is derived from an EMBL/GenBank/DDBJ whole genome shotgun (WGS) entry which is preliminary data.</text>
</comment>
<proteinExistence type="predicted"/>
<evidence type="ECO:0000313" key="3">
    <source>
        <dbReference type="Proteomes" id="UP000322234"/>
    </source>
</evidence>
<dbReference type="Proteomes" id="UP000322234">
    <property type="component" value="Unassembled WGS sequence"/>
</dbReference>
<dbReference type="AlphaFoldDB" id="A0A6B0QSI5"/>